<dbReference type="RefSeq" id="WP_062132490.1">
    <property type="nucleotide sequence ID" value="NZ_LRBG01000037.1"/>
</dbReference>
<accession>A0A149PFD0</accession>
<dbReference type="STRING" id="1399968.CI15_24610"/>
<dbReference type="Proteomes" id="UP000075613">
    <property type="component" value="Unassembled WGS sequence"/>
</dbReference>
<sequence>MTYAYARLPDIVPYDEWLRGTSVLLKVRSSALKNLDEQILLYHRDRTVYQFHLLVSAFEYWQDSIGPGDVWKDVSRNSSNYFTLLDQQLQGKGDTDAAAGAQDFMTPALINSRLGVLYLFGNLEIEDDIFQVLLEGAFEITNAGLGLAPDSNEAASIASDVLDNSLVQKSASVALEQVQKKISKRKDPTLTSSGQLMTSSITLPALSSAAQRLYEAIRAKVEEGAKKLWDMIREKVADIRNDPGGFALDTMPGLLRKLVDFLCTKLLATLAPFIGAGLDLAKGIANTVDTSLTKYREWVQGRDVQLLTGHPGTIVEAIRSAMKLSIGAGVYDMVKGGASLGLQFASQGASTIVDAVVSIMETLAKVIWKIVEIKRIKRFCEQAKDYWGARMQRDALHTRPIAFNGWFKRYAVPIPALSVLALNTGICGDKMHFLTMFKDNETIVTQAEFTAGCKYIDNLKVWGSSYLDDAGFAFKSDDATIKGLLTLAKSHTEEQTWDLKLRKAVLGFLNA</sequence>
<reference evidence="1 2" key="1">
    <citation type="journal article" date="2015" name="Int. J. Syst. Evol. Microbiol.">
        <title>Burkholderia monticola sp. nov., isolated from mountain soil.</title>
        <authorList>
            <person name="Baek I."/>
            <person name="Seo B."/>
            <person name="Lee I."/>
            <person name="Yi H."/>
            <person name="Chun J."/>
        </authorList>
    </citation>
    <scope>NUCLEOTIDE SEQUENCE [LARGE SCALE GENOMIC DNA]</scope>
    <source>
        <strain evidence="1 2">JC2948</strain>
    </source>
</reference>
<protein>
    <submittedName>
        <fullName evidence="1">Uncharacterized protein</fullName>
    </submittedName>
</protein>
<proteinExistence type="predicted"/>
<comment type="caution">
    <text evidence="1">The sequence shown here is derived from an EMBL/GenBank/DDBJ whole genome shotgun (WGS) entry which is preliminary data.</text>
</comment>
<evidence type="ECO:0000313" key="2">
    <source>
        <dbReference type="Proteomes" id="UP000075613"/>
    </source>
</evidence>
<name>A0A149PFD0_9BURK</name>
<organism evidence="1 2">
    <name type="scientific">Paraburkholderia monticola</name>
    <dbReference type="NCBI Taxonomy" id="1399968"/>
    <lineage>
        <taxon>Bacteria</taxon>
        <taxon>Pseudomonadati</taxon>
        <taxon>Pseudomonadota</taxon>
        <taxon>Betaproteobacteria</taxon>
        <taxon>Burkholderiales</taxon>
        <taxon>Burkholderiaceae</taxon>
        <taxon>Paraburkholderia</taxon>
    </lineage>
</organism>
<gene>
    <name evidence="1" type="ORF">CI15_24610</name>
</gene>
<dbReference type="EMBL" id="LRBG01000037">
    <property type="protein sequence ID" value="KXU83734.1"/>
    <property type="molecule type" value="Genomic_DNA"/>
</dbReference>
<dbReference type="OrthoDB" id="9050632at2"/>
<keyword evidence="2" id="KW-1185">Reference proteome</keyword>
<dbReference type="AlphaFoldDB" id="A0A149PFD0"/>
<evidence type="ECO:0000313" key="1">
    <source>
        <dbReference type="EMBL" id="KXU83734.1"/>
    </source>
</evidence>